<reference evidence="1 2" key="2">
    <citation type="submission" date="2013-04" db="EMBL/GenBank/DDBJ databases">
        <title>The Genome Sequence of Bilophila wadsworthia 3_1_6.</title>
        <authorList>
            <consortium name="The Broad Institute Genomics Platform"/>
            <person name="Earl A."/>
            <person name="Ward D."/>
            <person name="Feldgarden M."/>
            <person name="Gevers D."/>
            <person name="Sibley C."/>
            <person name="Strauss J."/>
            <person name="Allen-Vercoe E."/>
            <person name="Walker B."/>
            <person name="Young S."/>
            <person name="Zeng Q."/>
            <person name="Gargeya S."/>
            <person name="Fitzgerald M."/>
            <person name="Haas B."/>
            <person name="Abouelleil A."/>
            <person name="Allen A.W."/>
            <person name="Alvarado L."/>
            <person name="Arachchi H.M."/>
            <person name="Berlin A.M."/>
            <person name="Chapman S.B."/>
            <person name="Gainer-Dewar J."/>
            <person name="Goldberg J."/>
            <person name="Griggs A."/>
            <person name="Gujja S."/>
            <person name="Hansen M."/>
            <person name="Howarth C."/>
            <person name="Imamovic A."/>
            <person name="Ireland A."/>
            <person name="Larimer J."/>
            <person name="McCowan C."/>
            <person name="Murphy C."/>
            <person name="Pearson M."/>
            <person name="Poon T.W."/>
            <person name="Priest M."/>
            <person name="Roberts A."/>
            <person name="Saif S."/>
            <person name="Shea T."/>
            <person name="Sisk P."/>
            <person name="Sykes S."/>
            <person name="Wortman J."/>
            <person name="Nusbaum C."/>
            <person name="Birren B."/>
        </authorList>
    </citation>
    <scope>NUCLEOTIDE SEQUENCE [LARGE SCALE GENOMIC DNA]</scope>
    <source>
        <strain evidence="1 2">3_1_6</strain>
    </source>
</reference>
<sequence length="81" mass="8563">MSLSKEELVLAACLLETTDASLSAEDAMSDVKQIMMNLPESLDPAYRGLLAKAACILLSSNRFSPGAAIAEARKVMTLAGF</sequence>
<dbReference type="EMBL" id="ADCP02000001">
    <property type="protein sequence ID" value="EPC05954.1"/>
    <property type="molecule type" value="Genomic_DNA"/>
</dbReference>
<gene>
    <name evidence="1" type="ORF">HMPREF0179_05236</name>
</gene>
<protein>
    <submittedName>
        <fullName evidence="1">Uncharacterized protein</fullName>
    </submittedName>
</protein>
<organism evidence="1 2">
    <name type="scientific">Bilophila wadsworthia (strain 3_1_6)</name>
    <dbReference type="NCBI Taxonomy" id="563192"/>
    <lineage>
        <taxon>Bacteria</taxon>
        <taxon>Pseudomonadati</taxon>
        <taxon>Thermodesulfobacteriota</taxon>
        <taxon>Desulfovibrionia</taxon>
        <taxon>Desulfovibrionales</taxon>
        <taxon>Desulfovibrionaceae</taxon>
        <taxon>Bilophila</taxon>
    </lineage>
</organism>
<keyword evidence="2" id="KW-1185">Reference proteome</keyword>
<evidence type="ECO:0000313" key="1">
    <source>
        <dbReference type="EMBL" id="EPC05954.1"/>
    </source>
</evidence>
<name>S2LL38_BILW3</name>
<accession>S2LL38</accession>
<dbReference type="AlphaFoldDB" id="S2LL38"/>
<dbReference type="Proteomes" id="UP000006034">
    <property type="component" value="Unassembled WGS sequence"/>
</dbReference>
<reference evidence="1 2" key="1">
    <citation type="submission" date="2010-10" db="EMBL/GenBank/DDBJ databases">
        <authorList>
            <consortium name="The Broad Institute Genome Sequencing Platform"/>
            <person name="Ward D."/>
            <person name="Earl A."/>
            <person name="Feldgarden M."/>
            <person name="Young S.K."/>
            <person name="Gargeya S."/>
            <person name="Zeng Q."/>
            <person name="Alvarado L."/>
            <person name="Berlin A."/>
            <person name="Bochicchio J."/>
            <person name="Chapman S.B."/>
            <person name="Chen Z."/>
            <person name="Freedman E."/>
            <person name="Gellesch M."/>
            <person name="Goldberg J."/>
            <person name="Griggs A."/>
            <person name="Gujja S."/>
            <person name="Heilman E."/>
            <person name="Heiman D."/>
            <person name="Howarth C."/>
            <person name="Mehta T."/>
            <person name="Neiman D."/>
            <person name="Pearson M."/>
            <person name="Roberts A."/>
            <person name="Saif S."/>
            <person name="Shea T."/>
            <person name="Shenoy N."/>
            <person name="Sisk P."/>
            <person name="Stolte C."/>
            <person name="Sykes S."/>
            <person name="White J."/>
            <person name="Yandava C."/>
            <person name="Allen-Vercoe E."/>
            <person name="Sibley C."/>
            <person name="Ambrose C.E."/>
            <person name="Strauss J."/>
            <person name="Daigneault M."/>
            <person name="Haas B."/>
            <person name="Nusbaum C."/>
            <person name="Birren B."/>
        </authorList>
    </citation>
    <scope>NUCLEOTIDE SEQUENCE [LARGE SCALE GENOMIC DNA]</scope>
    <source>
        <strain evidence="1 2">3_1_6</strain>
    </source>
</reference>
<evidence type="ECO:0000313" key="2">
    <source>
        <dbReference type="Proteomes" id="UP000006034"/>
    </source>
</evidence>
<proteinExistence type="predicted"/>
<dbReference type="HOGENOM" id="CLU_2566995_0_0_7"/>
<comment type="caution">
    <text evidence="1">The sequence shown here is derived from an EMBL/GenBank/DDBJ whole genome shotgun (WGS) entry which is preliminary data.</text>
</comment>